<dbReference type="EMBL" id="SZOD01001695">
    <property type="protein sequence ID" value="TKI72462.1"/>
    <property type="molecule type" value="Genomic_DNA"/>
</dbReference>
<protein>
    <submittedName>
        <fullName evidence="2">Acyltransferase</fullName>
    </submittedName>
</protein>
<keyword evidence="1" id="KW-1133">Transmembrane helix</keyword>
<sequence>MTFINSKNYNLQGEHFMSKRINELDSIRGLAAITVVCGHFCLMLPSLPNSIKLSPFRFLWAG</sequence>
<organism evidence="2 3">
    <name type="scientific">Bacillus mycoides</name>
    <dbReference type="NCBI Taxonomy" id="1405"/>
    <lineage>
        <taxon>Bacteria</taxon>
        <taxon>Bacillati</taxon>
        <taxon>Bacillota</taxon>
        <taxon>Bacilli</taxon>
        <taxon>Bacillales</taxon>
        <taxon>Bacillaceae</taxon>
        <taxon>Bacillus</taxon>
        <taxon>Bacillus cereus group</taxon>
    </lineage>
</organism>
<evidence type="ECO:0000313" key="3">
    <source>
        <dbReference type="Proteomes" id="UP000305524"/>
    </source>
</evidence>
<dbReference type="Proteomes" id="UP000305524">
    <property type="component" value="Unassembled WGS sequence"/>
</dbReference>
<feature type="transmembrane region" description="Helical" evidence="1">
    <location>
        <begin position="27"/>
        <end position="47"/>
    </location>
</feature>
<dbReference type="GO" id="GO:0016746">
    <property type="term" value="F:acyltransferase activity"/>
    <property type="evidence" value="ECO:0007669"/>
    <property type="project" value="UniProtKB-KW"/>
</dbReference>
<dbReference type="AlphaFoldDB" id="A0A4U2ZF28"/>
<comment type="caution">
    <text evidence="2">The sequence shown here is derived from an EMBL/GenBank/DDBJ whole genome shotgun (WGS) entry which is preliminary data.</text>
</comment>
<keyword evidence="2" id="KW-0012">Acyltransferase</keyword>
<proteinExistence type="predicted"/>
<evidence type="ECO:0000256" key="1">
    <source>
        <dbReference type="SAM" id="Phobius"/>
    </source>
</evidence>
<feature type="non-terminal residue" evidence="2">
    <location>
        <position position="62"/>
    </location>
</feature>
<accession>A0A4U2ZF28</accession>
<gene>
    <name evidence="2" type="ORF">FC701_37440</name>
</gene>
<keyword evidence="1" id="KW-0812">Transmembrane</keyword>
<name>A0A4U2ZF28_BACMY</name>
<reference evidence="2 3" key="1">
    <citation type="journal article" date="2019" name="Environ. Microbiol.">
        <title>An active ?-lactamase is a part of an orchestrated cell wall stress resistance network of Bacillus subtilis and related rhizosphere species.</title>
        <authorList>
            <person name="Bucher T."/>
            <person name="Keren-Paz A."/>
            <person name="Hausser J."/>
            <person name="Olender T."/>
            <person name="Cytryn E."/>
            <person name="Kolodkin-Gal I."/>
        </authorList>
    </citation>
    <scope>NUCLEOTIDE SEQUENCE [LARGE SCALE GENOMIC DNA]</scope>
    <source>
        <strain evidence="2 3">I186</strain>
    </source>
</reference>
<keyword evidence="1" id="KW-0472">Membrane</keyword>
<keyword evidence="2" id="KW-0808">Transferase</keyword>
<evidence type="ECO:0000313" key="2">
    <source>
        <dbReference type="EMBL" id="TKI72462.1"/>
    </source>
</evidence>